<sequence>MLRFSIDIGGTFTDVVAETEAGLSSVKVLTTSYAPDQGALDGMDRLLSKLGKSYADISAVIHGTTLATNALIERRGAKTAFVTTAGFRDVLDMRYEKRFAQYDLDIEMPTSLVARPLRLGLEERILADGSVLKAPQDEEIDALAAHIKAKKVEAVAIGFLHAYRNPAHEIYVANRLRQTLGEDVTICQSADVACEIREYERFSTVCANAYVRPLMQRYLGALKAELNRLGFDGSFLMMLSGGGLTTLEQAMRFPIRLVESGPAGGVALAAHVAHEVGSKCTLSLDIGGTTAKICFIREGNPQTTRRFEVARAWRDVKGSGLPVRVPTVELVEIGAGGGSIAAVDTLGRLKIGPHSAGSDPGPAAYGRGGTAATITDAHLSVGNIAAEGFAGGMISLAPDKAPAAISKHVQTQMGLADVETAAAGIIEIADETMANAARVHGVELGLDITAFDLLVTGGGGALHAARIAEKLGISRIIVPQNAGVGSAVGFLRSPVAFESAISVMEPLHTIDATALTHRVSEQVAHVRAIVEEAVPADRVTTTAKIEMRYQGQGLDIVLEYPADDGFKIDVARIEAEFIKRYKSLVGFTLKDIPLDLVSVSVTARETRKLDRHAFTPAAKADASQERQVFDLAAQSQITYQVRERTDLAPQVMQGPTVITEDQTTTLVRPGWSVQTSGEGHLILERGAA</sequence>
<evidence type="ECO:0000313" key="3">
    <source>
        <dbReference type="EMBL" id="PUB12371.1"/>
    </source>
</evidence>
<dbReference type="InterPro" id="IPR045079">
    <property type="entry name" value="Oxoprolinase-like"/>
</dbReference>
<feature type="domain" description="Hydantoinase/oxoprolinase N-terminal" evidence="2">
    <location>
        <begin position="3"/>
        <end position="179"/>
    </location>
</feature>
<dbReference type="InterPro" id="IPR008040">
    <property type="entry name" value="Hydant_A_N"/>
</dbReference>
<reference evidence="3 4" key="1">
    <citation type="submission" date="2018-04" db="EMBL/GenBank/DDBJ databases">
        <title>Genomic Encyclopedia of Archaeal and Bacterial Type Strains, Phase II (KMG-II): from individual species to whole genera.</title>
        <authorList>
            <person name="Goeker M."/>
        </authorList>
    </citation>
    <scope>NUCLEOTIDE SEQUENCE [LARGE SCALE GENOMIC DNA]</scope>
    <source>
        <strain evidence="3 4">DSM 29955</strain>
    </source>
</reference>
<dbReference type="AlphaFoldDB" id="A0A2T6KBS8"/>
<evidence type="ECO:0000259" key="2">
    <source>
        <dbReference type="Pfam" id="PF05378"/>
    </source>
</evidence>
<dbReference type="PANTHER" id="PTHR11365:SF23">
    <property type="entry name" value="HYPOTHETICAL 5-OXOPROLINASE (EUROFUNG)-RELATED"/>
    <property type="match status" value="1"/>
</dbReference>
<evidence type="ECO:0000259" key="1">
    <source>
        <dbReference type="Pfam" id="PF01968"/>
    </source>
</evidence>
<feature type="domain" description="Hydantoinase A/oxoprolinase" evidence="1">
    <location>
        <begin position="201"/>
        <end position="495"/>
    </location>
</feature>
<dbReference type="Pfam" id="PF01968">
    <property type="entry name" value="Hydantoinase_A"/>
    <property type="match status" value="1"/>
</dbReference>
<dbReference type="InterPro" id="IPR002821">
    <property type="entry name" value="Hydantoinase_A"/>
</dbReference>
<proteinExistence type="predicted"/>
<name>A0A2T6KBS8_9RHOB</name>
<comment type="caution">
    <text evidence="3">The sequence shown here is derived from an EMBL/GenBank/DDBJ whole genome shotgun (WGS) entry which is preliminary data.</text>
</comment>
<dbReference type="GO" id="GO:0006749">
    <property type="term" value="P:glutathione metabolic process"/>
    <property type="evidence" value="ECO:0007669"/>
    <property type="project" value="TreeGrafter"/>
</dbReference>
<gene>
    <name evidence="3" type="ORF">C8N45_11010</name>
</gene>
<dbReference type="GO" id="GO:0005829">
    <property type="term" value="C:cytosol"/>
    <property type="evidence" value="ECO:0007669"/>
    <property type="project" value="TreeGrafter"/>
</dbReference>
<dbReference type="RefSeq" id="WP_108387302.1">
    <property type="nucleotide sequence ID" value="NZ_QBUD01000010.1"/>
</dbReference>
<keyword evidence="4" id="KW-1185">Reference proteome</keyword>
<dbReference type="OrthoDB" id="9759608at2"/>
<protein>
    <submittedName>
        <fullName evidence="3">N-methylhydantoinase A</fullName>
    </submittedName>
</protein>
<dbReference type="EMBL" id="QBUD01000010">
    <property type="protein sequence ID" value="PUB12371.1"/>
    <property type="molecule type" value="Genomic_DNA"/>
</dbReference>
<organism evidence="3 4">
    <name type="scientific">Yoonia sediminilitoris</name>
    <dbReference type="NCBI Taxonomy" id="1286148"/>
    <lineage>
        <taxon>Bacteria</taxon>
        <taxon>Pseudomonadati</taxon>
        <taxon>Pseudomonadota</taxon>
        <taxon>Alphaproteobacteria</taxon>
        <taxon>Rhodobacterales</taxon>
        <taxon>Paracoccaceae</taxon>
        <taxon>Yoonia</taxon>
    </lineage>
</organism>
<accession>A0A2T6KBS8</accession>
<dbReference type="Pfam" id="PF05378">
    <property type="entry name" value="Hydant_A_N"/>
    <property type="match status" value="1"/>
</dbReference>
<dbReference type="InterPro" id="IPR043129">
    <property type="entry name" value="ATPase_NBD"/>
</dbReference>
<dbReference type="SUPFAM" id="SSF53067">
    <property type="entry name" value="Actin-like ATPase domain"/>
    <property type="match status" value="1"/>
</dbReference>
<evidence type="ECO:0000313" key="4">
    <source>
        <dbReference type="Proteomes" id="UP000244523"/>
    </source>
</evidence>
<dbReference type="Proteomes" id="UP000244523">
    <property type="component" value="Unassembled WGS sequence"/>
</dbReference>
<dbReference type="GO" id="GO:0017168">
    <property type="term" value="F:5-oxoprolinase (ATP-hydrolyzing) activity"/>
    <property type="evidence" value="ECO:0007669"/>
    <property type="project" value="TreeGrafter"/>
</dbReference>
<dbReference type="PANTHER" id="PTHR11365">
    <property type="entry name" value="5-OXOPROLINASE RELATED"/>
    <property type="match status" value="1"/>
</dbReference>